<accession>Q5KC26</accession>
<dbReference type="InParanoid" id="Q5KC26"/>
<dbReference type="PaxDb" id="214684-Q5KC26"/>
<dbReference type="RefSeq" id="XP_572780.1">
    <property type="nucleotide sequence ID" value="XM_572780.2"/>
</dbReference>
<keyword evidence="3" id="KW-1185">Reference proteome</keyword>
<dbReference type="OMA" id="MICANTQ"/>
<sequence>MPTLFTVLTILNSLLALGVEAYEVLYELQGATGTVYYDYGWENTGDQCAARFGAGWASDQTAYPGCEQNGPTQTDLKTNRIVAMNQSWMEGDKSAWCGKEVKVFKEDGTELVYDEPLVLWDTCAECAIHVKIDFGVGPYVLLDSEDCGTTAMNPTGLTVQVVDNQIWAPAPGSDSYSPTSASTLYTGGLYNFPSSGTLSKPWGATISGDAAGDPVVIATADSQGVAPTGGDIEDVSVTATATGLAKSATGAATSAGMSSAKITSQPEATSDLSTSSTPITSAWFASDEVSVTAIITSAAAAVLSVTSAALDQTSDVVALQSVSSTETITCTDNEGTGYNAGDHICEGNQLMICANTQSGSSAVNWVVQNTCLSRCLVCDTTIVCN</sequence>
<keyword evidence="1" id="KW-0732">Signal</keyword>
<name>Q5KC26_CRYD1</name>
<dbReference type="AlphaFoldDB" id="Q5KC26"/>
<evidence type="ECO:0000256" key="1">
    <source>
        <dbReference type="SAM" id="SignalP"/>
    </source>
</evidence>
<dbReference type="OrthoDB" id="2574984at2759"/>
<protein>
    <recommendedName>
        <fullName evidence="4">Expansin-like EG45 domain-containing protein</fullName>
    </recommendedName>
</protein>
<dbReference type="EMBL" id="AE017349">
    <property type="protein sequence ID" value="AAW45473.1"/>
    <property type="molecule type" value="Genomic_DNA"/>
</dbReference>
<evidence type="ECO:0000313" key="2">
    <source>
        <dbReference type="EMBL" id="AAW45473.1"/>
    </source>
</evidence>
<organism evidence="2 3">
    <name type="scientific">Cryptococcus deneoformans (strain JEC21 / ATCC MYA-565)</name>
    <name type="common">Cryptococcus neoformans var. neoformans serotype D</name>
    <dbReference type="NCBI Taxonomy" id="214684"/>
    <lineage>
        <taxon>Eukaryota</taxon>
        <taxon>Fungi</taxon>
        <taxon>Dikarya</taxon>
        <taxon>Basidiomycota</taxon>
        <taxon>Agaricomycotina</taxon>
        <taxon>Tremellomycetes</taxon>
        <taxon>Tremellales</taxon>
        <taxon>Cryptococcaceae</taxon>
        <taxon>Cryptococcus</taxon>
        <taxon>Cryptococcus neoformans species complex</taxon>
    </lineage>
</organism>
<dbReference type="Proteomes" id="UP000002149">
    <property type="component" value="Chromosome 9"/>
</dbReference>
<dbReference type="KEGG" id="cne:CNI00500"/>
<dbReference type="HOGENOM" id="CLU_877222_0_0_1"/>
<evidence type="ECO:0000313" key="3">
    <source>
        <dbReference type="Proteomes" id="UP000002149"/>
    </source>
</evidence>
<feature type="chain" id="PRO_5004258191" description="Expansin-like EG45 domain-containing protein" evidence="1">
    <location>
        <begin position="22"/>
        <end position="385"/>
    </location>
</feature>
<dbReference type="STRING" id="214684.Q5KC26"/>
<dbReference type="GeneID" id="3259449"/>
<gene>
    <name evidence="2" type="ordered locus">CNI00500</name>
</gene>
<feature type="signal peptide" evidence="1">
    <location>
        <begin position="1"/>
        <end position="21"/>
    </location>
</feature>
<dbReference type="eggNOG" id="ENOG502RBD2">
    <property type="taxonomic scope" value="Eukaryota"/>
</dbReference>
<evidence type="ECO:0008006" key="4">
    <source>
        <dbReference type="Google" id="ProtNLM"/>
    </source>
</evidence>
<dbReference type="VEuPathDB" id="FungiDB:CNI00500"/>
<proteinExistence type="predicted"/>
<reference evidence="2 3" key="1">
    <citation type="journal article" date="2005" name="Science">
        <title>The genome of the basidiomycetous yeast and human pathogen Cryptococcus neoformans.</title>
        <authorList>
            <person name="Loftus B.J."/>
            <person name="Fung E."/>
            <person name="Roncaglia P."/>
            <person name="Rowley D."/>
            <person name="Amedeo P."/>
            <person name="Bruno D."/>
            <person name="Vamathevan J."/>
            <person name="Miranda M."/>
            <person name="Anderson I.J."/>
            <person name="Fraser J.A."/>
            <person name="Allen J.E."/>
            <person name="Bosdet I.E."/>
            <person name="Brent M.R."/>
            <person name="Chiu R."/>
            <person name="Doering T.L."/>
            <person name="Donlin M.J."/>
            <person name="D'Souza C.A."/>
            <person name="Fox D.S."/>
            <person name="Grinberg V."/>
            <person name="Fu J."/>
            <person name="Fukushima M."/>
            <person name="Haas B.J."/>
            <person name="Huang J.C."/>
            <person name="Janbon G."/>
            <person name="Jones S.J."/>
            <person name="Koo H.L."/>
            <person name="Krzywinski M.I."/>
            <person name="Kwon-Chung J.K."/>
            <person name="Lengeler K.B."/>
            <person name="Maiti R."/>
            <person name="Marra M.A."/>
            <person name="Marra R.E."/>
            <person name="Mathewson C.A."/>
            <person name="Mitchell T.G."/>
            <person name="Pertea M."/>
            <person name="Riggs F.R."/>
            <person name="Salzberg S.L."/>
            <person name="Schein J.E."/>
            <person name="Shvartsbeyn A."/>
            <person name="Shin H."/>
            <person name="Shumway M."/>
            <person name="Specht C.A."/>
            <person name="Suh B.B."/>
            <person name="Tenney A."/>
            <person name="Utterback T.R."/>
            <person name="Wickes B.L."/>
            <person name="Wortman J.R."/>
            <person name="Wye N.H."/>
            <person name="Kronstad J.W."/>
            <person name="Lodge J.K."/>
            <person name="Heitman J."/>
            <person name="Davis R.W."/>
            <person name="Fraser C.M."/>
            <person name="Hyman R.W."/>
        </authorList>
    </citation>
    <scope>NUCLEOTIDE SEQUENCE [LARGE SCALE GENOMIC DNA]</scope>
    <source>
        <strain evidence="3">JEC21 / ATCC MYA-565</strain>
    </source>
</reference>